<evidence type="ECO:0000313" key="1">
    <source>
        <dbReference type="EMBL" id="MDN4608496.1"/>
    </source>
</evidence>
<proteinExistence type="predicted"/>
<dbReference type="Proteomes" id="UP001175097">
    <property type="component" value="Unassembled WGS sequence"/>
</dbReference>
<dbReference type="EMBL" id="JAROCC010000011">
    <property type="protein sequence ID" value="MDN4608496.1"/>
    <property type="molecule type" value="Genomic_DNA"/>
</dbReference>
<comment type="caution">
    <text evidence="1">The sequence shown here is derived from an EMBL/GenBank/DDBJ whole genome shotgun (WGS) entry which is preliminary data.</text>
</comment>
<dbReference type="RefSeq" id="WP_301244590.1">
    <property type="nucleotide sequence ID" value="NZ_JAROCC010000011.1"/>
</dbReference>
<accession>A0ABT8JTK6</accession>
<organism evidence="1 2">
    <name type="scientific">Sporosarcina highlanderae</name>
    <dbReference type="NCBI Taxonomy" id="3035916"/>
    <lineage>
        <taxon>Bacteria</taxon>
        <taxon>Bacillati</taxon>
        <taxon>Bacillota</taxon>
        <taxon>Bacilli</taxon>
        <taxon>Bacillales</taxon>
        <taxon>Caryophanaceae</taxon>
        <taxon>Sporosarcina</taxon>
    </lineage>
</organism>
<dbReference type="Pfam" id="PF11079">
    <property type="entry name" value="YqhG"/>
    <property type="match status" value="1"/>
</dbReference>
<protein>
    <submittedName>
        <fullName evidence="1">YqhG family protein</fullName>
    </submittedName>
</protein>
<reference evidence="1" key="1">
    <citation type="submission" date="2023-03" db="EMBL/GenBank/DDBJ databases">
        <title>MT1 and MT2 Draft Genomes of Novel Species.</title>
        <authorList>
            <person name="Venkateswaran K."/>
        </authorList>
    </citation>
    <scope>NUCLEOTIDE SEQUENCE</scope>
    <source>
        <strain evidence="1">F6_3S_P_2</strain>
    </source>
</reference>
<dbReference type="InterPro" id="IPR024562">
    <property type="entry name" value="YqhG"/>
</dbReference>
<keyword evidence="2" id="KW-1185">Reference proteome</keyword>
<evidence type="ECO:0000313" key="2">
    <source>
        <dbReference type="Proteomes" id="UP001175097"/>
    </source>
</evidence>
<sequence>MYPQQIHQYIRQFFKENNCEIIRESDNFINVQLTIEMDKRIMNRPFYWKYLESTGDEPKPAQLTLITDKNRLTEGIAGEVVHYGSPRLNQLFKVTKELGSFVQMYEEPANPSGEQTILTPWVGVNYKITYSSDRTKEILYSLGINLLTGAILNGFQESICLLNLGSRIAPNTFHVPYIIKPIRALERLDAVIENQILHDDHTWAEEAKERLRKDLLVLEYFYRDIEEADRPECYESEKKAMEEQYETKVKIEVINGGLFYLYTNVG</sequence>
<gene>
    <name evidence="1" type="ORF">P5G49_13545</name>
</gene>
<name>A0ABT8JTK6_9BACL</name>